<dbReference type="PANTHER" id="PTHR30204">
    <property type="entry name" value="REDOX-CYCLING DRUG-SENSING TRANSCRIPTIONAL ACTIVATOR SOXR"/>
    <property type="match status" value="1"/>
</dbReference>
<evidence type="ECO:0000256" key="2">
    <source>
        <dbReference type="ARBA" id="ARBA00023125"/>
    </source>
</evidence>
<organism evidence="6 7">
    <name type="scientific">Nocardia terpenica</name>
    <dbReference type="NCBI Taxonomy" id="455432"/>
    <lineage>
        <taxon>Bacteria</taxon>
        <taxon>Bacillati</taxon>
        <taxon>Actinomycetota</taxon>
        <taxon>Actinomycetes</taxon>
        <taxon>Mycobacteriales</taxon>
        <taxon>Nocardiaceae</taxon>
        <taxon>Nocardia</taxon>
    </lineage>
</organism>
<gene>
    <name evidence="6" type="ORF">CRH09_15240</name>
</gene>
<feature type="region of interest" description="Disordered" evidence="4">
    <location>
        <begin position="130"/>
        <end position="156"/>
    </location>
</feature>
<feature type="domain" description="HTH merR-type" evidence="5">
    <location>
        <begin position="1"/>
        <end position="68"/>
    </location>
</feature>
<evidence type="ECO:0000259" key="5">
    <source>
        <dbReference type="PROSITE" id="PS50937"/>
    </source>
</evidence>
<dbReference type="Gene3D" id="1.10.1660.10">
    <property type="match status" value="1"/>
</dbReference>
<dbReference type="PROSITE" id="PS50937">
    <property type="entry name" value="HTH_MERR_2"/>
    <property type="match status" value="1"/>
</dbReference>
<evidence type="ECO:0000256" key="3">
    <source>
        <dbReference type="ARBA" id="ARBA00023163"/>
    </source>
</evidence>
<dbReference type="Pfam" id="PF13411">
    <property type="entry name" value="MerR_1"/>
    <property type="match status" value="1"/>
</dbReference>
<protein>
    <submittedName>
        <fullName evidence="6">MerR family transcriptional regulator</fullName>
    </submittedName>
</protein>
<evidence type="ECO:0000313" key="6">
    <source>
        <dbReference type="EMBL" id="ATL71804.1"/>
    </source>
</evidence>
<keyword evidence="2" id="KW-0238">DNA-binding</keyword>
<dbReference type="AlphaFoldDB" id="A0A291RX49"/>
<dbReference type="EMBL" id="CP023778">
    <property type="protein sequence ID" value="ATL71804.1"/>
    <property type="molecule type" value="Genomic_DNA"/>
</dbReference>
<reference evidence="6 7" key="1">
    <citation type="submission" date="2017-10" db="EMBL/GenBank/DDBJ databases">
        <title>Comparative genomics between pathogenic Norcardia.</title>
        <authorList>
            <person name="Zeng L."/>
        </authorList>
    </citation>
    <scope>NUCLEOTIDE SEQUENCE [LARGE SCALE GENOMIC DNA]</scope>
    <source>
        <strain evidence="6 7">NC_YFY_NT001</strain>
    </source>
</reference>
<dbReference type="PANTHER" id="PTHR30204:SF94">
    <property type="entry name" value="HEAVY METAL-DEPENDENT TRANSCRIPTIONAL REGULATOR HI_0293-RELATED"/>
    <property type="match status" value="1"/>
</dbReference>
<dbReference type="KEGG" id="ntp:CRH09_15240"/>
<name>A0A291RX49_9NOCA</name>
<feature type="compositionally biased region" description="Basic and acidic residues" evidence="4">
    <location>
        <begin position="251"/>
        <end position="267"/>
    </location>
</feature>
<evidence type="ECO:0000256" key="4">
    <source>
        <dbReference type="SAM" id="MobiDB-lite"/>
    </source>
</evidence>
<evidence type="ECO:0000256" key="1">
    <source>
        <dbReference type="ARBA" id="ARBA00023015"/>
    </source>
</evidence>
<keyword evidence="3" id="KW-0804">Transcription</keyword>
<dbReference type="InterPro" id="IPR009061">
    <property type="entry name" value="DNA-bd_dom_put_sf"/>
</dbReference>
<keyword evidence="1" id="KW-0805">Transcription regulation</keyword>
<dbReference type="SUPFAM" id="SSF46955">
    <property type="entry name" value="Putative DNA-binding domain"/>
    <property type="match status" value="1"/>
</dbReference>
<proteinExistence type="predicted"/>
<dbReference type="Proteomes" id="UP000221961">
    <property type="component" value="Chromosome"/>
</dbReference>
<sequence length="267" mass="29460">MRISQLAGRSGVPATTLRFYETAGLLPADRTPAGYRAYRPDALDRLRFIGAAKNLGLSLDEIGALLPVWQDGPCTRVKTELRPRIRARLDQAEARLIELHAFTTVLHTALRHLDHLPDRTDHCNPDCGFPAPTDTTPAAQPLPSAPTRADTEQDTERWRSAPVACALTGDARTDRIGRWRRALDGAVRTPIPDGVRLVVPIDRAGILAELAAAEQHCCPFLDFHLHLDGPVLRVEIHAPTDGTDLLTEVFGRPDNRTPPRDRKTPRS</sequence>
<dbReference type="GO" id="GO:0003700">
    <property type="term" value="F:DNA-binding transcription factor activity"/>
    <property type="evidence" value="ECO:0007669"/>
    <property type="project" value="InterPro"/>
</dbReference>
<dbReference type="GO" id="GO:0003677">
    <property type="term" value="F:DNA binding"/>
    <property type="evidence" value="ECO:0007669"/>
    <property type="project" value="UniProtKB-KW"/>
</dbReference>
<evidence type="ECO:0000313" key="7">
    <source>
        <dbReference type="Proteomes" id="UP000221961"/>
    </source>
</evidence>
<dbReference type="PRINTS" id="PR00040">
    <property type="entry name" value="HTHMERR"/>
</dbReference>
<dbReference type="SMART" id="SM00422">
    <property type="entry name" value="HTH_MERR"/>
    <property type="match status" value="1"/>
</dbReference>
<accession>A0A291RX49</accession>
<feature type="compositionally biased region" description="Low complexity" evidence="4">
    <location>
        <begin position="130"/>
        <end position="142"/>
    </location>
</feature>
<feature type="region of interest" description="Disordered" evidence="4">
    <location>
        <begin position="247"/>
        <end position="267"/>
    </location>
</feature>
<dbReference type="InterPro" id="IPR047057">
    <property type="entry name" value="MerR_fam"/>
</dbReference>
<dbReference type="InterPro" id="IPR000551">
    <property type="entry name" value="MerR-type_HTH_dom"/>
</dbReference>